<dbReference type="InterPro" id="IPR036922">
    <property type="entry name" value="Rieske_2Fe-2S_sf"/>
</dbReference>
<evidence type="ECO:0000256" key="1">
    <source>
        <dbReference type="ARBA" id="ARBA00022714"/>
    </source>
</evidence>
<evidence type="ECO:0000256" key="2">
    <source>
        <dbReference type="ARBA" id="ARBA00022723"/>
    </source>
</evidence>
<keyword evidence="2" id="KW-0479">Metal-binding</keyword>
<organism evidence="6 7">
    <name type="scientific">Demequina zhanjiangensis</name>
    <dbReference type="NCBI Taxonomy" id="3051659"/>
    <lineage>
        <taxon>Bacteria</taxon>
        <taxon>Bacillati</taxon>
        <taxon>Actinomycetota</taxon>
        <taxon>Actinomycetes</taxon>
        <taxon>Micrococcales</taxon>
        <taxon>Demequinaceae</taxon>
        <taxon>Demequina</taxon>
    </lineage>
</organism>
<dbReference type="PANTHER" id="PTHR21496">
    <property type="entry name" value="FERREDOXIN-RELATED"/>
    <property type="match status" value="1"/>
</dbReference>
<dbReference type="CDD" id="cd03528">
    <property type="entry name" value="Rieske_RO_ferredoxin"/>
    <property type="match status" value="1"/>
</dbReference>
<keyword evidence="3" id="KW-0408">Iron</keyword>
<dbReference type="Gene3D" id="2.102.10.10">
    <property type="entry name" value="Rieske [2Fe-2S] iron-sulphur domain"/>
    <property type="match status" value="1"/>
</dbReference>
<evidence type="ECO:0000256" key="4">
    <source>
        <dbReference type="ARBA" id="ARBA00023014"/>
    </source>
</evidence>
<evidence type="ECO:0000313" key="7">
    <source>
        <dbReference type="Proteomes" id="UP001172738"/>
    </source>
</evidence>
<dbReference type="Pfam" id="PF00355">
    <property type="entry name" value="Rieske"/>
    <property type="match status" value="1"/>
</dbReference>
<accession>A0ABT8G1R7</accession>
<reference evidence="6" key="1">
    <citation type="submission" date="2023-06" db="EMBL/GenBank/DDBJ databases">
        <title>SYSU T00b26.</title>
        <authorList>
            <person name="Gao L."/>
            <person name="Fang B.-Z."/>
            <person name="Li W.-J."/>
        </authorList>
    </citation>
    <scope>NUCLEOTIDE SEQUENCE</scope>
    <source>
        <strain evidence="6">SYSU T00b26</strain>
    </source>
</reference>
<gene>
    <name evidence="6" type="ORF">QQX04_08780</name>
</gene>
<name>A0ABT8G1R7_9MICO</name>
<evidence type="ECO:0000313" key="6">
    <source>
        <dbReference type="EMBL" id="MDN4473081.1"/>
    </source>
</evidence>
<sequence length="113" mass="11986">MSEQVACAVSDLEPGAALLAELTLADGSEKPFAIVRSDDGDFYAIDDTCTHGAVSLSEGDVEGCEIECWAHGGRFDFRTGQPTELPALSPVKAYPVRVDGEQVLVDIDNPKTS</sequence>
<dbReference type="RefSeq" id="WP_301128269.1">
    <property type="nucleotide sequence ID" value="NZ_JAUHPV010000005.1"/>
</dbReference>
<dbReference type="EMBL" id="JAUHPV010000005">
    <property type="protein sequence ID" value="MDN4473081.1"/>
    <property type="molecule type" value="Genomic_DNA"/>
</dbReference>
<keyword evidence="4" id="KW-0411">Iron-sulfur</keyword>
<dbReference type="PANTHER" id="PTHR21496:SF23">
    <property type="entry name" value="3-PHENYLPROPIONATE_CINNAMIC ACID DIOXYGENASE FERREDOXIN SUBUNIT"/>
    <property type="match status" value="1"/>
</dbReference>
<protein>
    <submittedName>
        <fullName evidence="6">Non-heme iron oxygenase ferredoxin subunit</fullName>
    </submittedName>
</protein>
<dbReference type="Proteomes" id="UP001172738">
    <property type="component" value="Unassembled WGS sequence"/>
</dbReference>
<keyword evidence="7" id="KW-1185">Reference proteome</keyword>
<dbReference type="InterPro" id="IPR017941">
    <property type="entry name" value="Rieske_2Fe-2S"/>
</dbReference>
<dbReference type="SUPFAM" id="SSF50022">
    <property type="entry name" value="ISP domain"/>
    <property type="match status" value="1"/>
</dbReference>
<proteinExistence type="predicted"/>
<evidence type="ECO:0000256" key="3">
    <source>
        <dbReference type="ARBA" id="ARBA00023004"/>
    </source>
</evidence>
<comment type="caution">
    <text evidence="6">The sequence shown here is derived from an EMBL/GenBank/DDBJ whole genome shotgun (WGS) entry which is preliminary data.</text>
</comment>
<keyword evidence="1" id="KW-0001">2Fe-2S</keyword>
<dbReference type="PROSITE" id="PS51296">
    <property type="entry name" value="RIESKE"/>
    <property type="match status" value="1"/>
</dbReference>
<feature type="domain" description="Rieske" evidence="5">
    <location>
        <begin position="4"/>
        <end position="105"/>
    </location>
</feature>
<evidence type="ECO:0000259" key="5">
    <source>
        <dbReference type="PROSITE" id="PS51296"/>
    </source>
</evidence>